<feature type="region of interest" description="Disordered" evidence="2">
    <location>
        <begin position="130"/>
        <end position="150"/>
    </location>
</feature>
<evidence type="ECO:0000256" key="2">
    <source>
        <dbReference type="SAM" id="MobiDB-lite"/>
    </source>
</evidence>
<keyword evidence="1" id="KW-0175">Coiled coil</keyword>
<evidence type="ECO:0000313" key="3">
    <source>
        <dbReference type="EMBL" id="KAH9641242.1"/>
    </source>
</evidence>
<comment type="caution">
    <text evidence="3">The sequence shown here is derived from an EMBL/GenBank/DDBJ whole genome shotgun (WGS) entry which is preliminary data.</text>
</comment>
<gene>
    <name evidence="3" type="ORF">HF086_008518</name>
</gene>
<feature type="compositionally biased region" description="Basic and acidic residues" evidence="2">
    <location>
        <begin position="99"/>
        <end position="115"/>
    </location>
</feature>
<feature type="region of interest" description="Disordered" evidence="2">
    <location>
        <begin position="1"/>
        <end position="115"/>
    </location>
</feature>
<feature type="coiled-coil region" evidence="1">
    <location>
        <begin position="248"/>
        <end position="275"/>
    </location>
</feature>
<feature type="compositionally biased region" description="Basic and acidic residues" evidence="2">
    <location>
        <begin position="19"/>
        <end position="52"/>
    </location>
</feature>
<feature type="compositionally biased region" description="Basic and acidic residues" evidence="2">
    <location>
        <begin position="130"/>
        <end position="144"/>
    </location>
</feature>
<feature type="compositionally biased region" description="Basic residues" evidence="2">
    <location>
        <begin position="65"/>
        <end position="85"/>
    </location>
</feature>
<proteinExistence type="predicted"/>
<accession>A0A922MRX7</accession>
<evidence type="ECO:0000256" key="1">
    <source>
        <dbReference type="SAM" id="Coils"/>
    </source>
</evidence>
<reference evidence="3" key="1">
    <citation type="journal article" date="2021" name="G3 (Bethesda)">
        <title>Genome and transcriptome analysis of the beet armyworm Spodoptera exigua reveals targets for pest control. .</title>
        <authorList>
            <person name="Simon S."/>
            <person name="Breeschoten T."/>
            <person name="Jansen H.J."/>
            <person name="Dirks R.P."/>
            <person name="Schranz M.E."/>
            <person name="Ros V.I.D."/>
        </authorList>
    </citation>
    <scope>NUCLEOTIDE SEQUENCE</scope>
    <source>
        <strain evidence="3">TB_SE_WUR_2020</strain>
    </source>
</reference>
<dbReference type="EMBL" id="JACEFF010000247">
    <property type="protein sequence ID" value="KAH9641242.1"/>
    <property type="molecule type" value="Genomic_DNA"/>
</dbReference>
<evidence type="ECO:0000313" key="4">
    <source>
        <dbReference type="Proteomes" id="UP000814243"/>
    </source>
</evidence>
<name>A0A922MRX7_SPOEX</name>
<protein>
    <submittedName>
        <fullName evidence="3">Uncharacterized protein</fullName>
    </submittedName>
</protein>
<dbReference type="AlphaFoldDB" id="A0A922MRX7"/>
<sequence>MFKYRKAATNNDIATESTSENKKDEKESEKDLSEGELSDRESSEVEAVDLKPEVVCISDEEDKKGKKKKKKKDKKAKKDKKSKKKDFRESADENFYTERTVDENSVKTEEKCKGTPEKLNEKINITVGEEGKDIKEELKKDNNEKTSNINSDSDIDAVFEIMELSDDSSCYEVECILSKEPTTSEIEALSAKIDEIDREEIITQKEIEEYEKREAEKREWEIIESTSWKDRYLDSTKVKKVLSTANILNAMRKKNIDLKRRLAESKKEMEVVEEEKVENVLEEGSIDHYNTLEPLTTYVDPVKDLPKDLKKDAKLLLKMYKKLLKYNDINKADDPIRRERKRVKRIRRRRRRLKWSC</sequence>
<organism evidence="3 4">
    <name type="scientific">Spodoptera exigua</name>
    <name type="common">Beet armyworm</name>
    <name type="synonym">Noctua fulgens</name>
    <dbReference type="NCBI Taxonomy" id="7107"/>
    <lineage>
        <taxon>Eukaryota</taxon>
        <taxon>Metazoa</taxon>
        <taxon>Ecdysozoa</taxon>
        <taxon>Arthropoda</taxon>
        <taxon>Hexapoda</taxon>
        <taxon>Insecta</taxon>
        <taxon>Pterygota</taxon>
        <taxon>Neoptera</taxon>
        <taxon>Endopterygota</taxon>
        <taxon>Lepidoptera</taxon>
        <taxon>Glossata</taxon>
        <taxon>Ditrysia</taxon>
        <taxon>Noctuoidea</taxon>
        <taxon>Noctuidae</taxon>
        <taxon>Amphipyrinae</taxon>
        <taxon>Spodoptera</taxon>
    </lineage>
</organism>
<dbReference type="Proteomes" id="UP000814243">
    <property type="component" value="Unassembled WGS sequence"/>
</dbReference>